<accession>A0A561QVW9</accession>
<dbReference type="Gene3D" id="2.160.10.10">
    <property type="entry name" value="Hexapeptide repeat proteins"/>
    <property type="match status" value="1"/>
</dbReference>
<dbReference type="CDD" id="cd04647">
    <property type="entry name" value="LbH_MAT_like"/>
    <property type="match status" value="1"/>
</dbReference>
<gene>
    <name evidence="1" type="ORF">FHW37_103392</name>
</gene>
<dbReference type="AlphaFoldDB" id="A0A561QVW9"/>
<evidence type="ECO:0000313" key="2">
    <source>
        <dbReference type="Proteomes" id="UP000320653"/>
    </source>
</evidence>
<sequence length="177" mass="18992">MRIETPVVLCHRLKGLILPGTLKIGGRAKIMAGARVLFHRGRIVLGKRARLHKGSMLDAQKGFIEIGDRLSLNPYAIVYGLGGVTIGSDVRIAAHAVIVSFEHNYDDRSKSITDQGVTKRPIVIEDDVWIGSGAKILAGAHVAKGCVIAANAVVKGRTEAYGIYGGVPARLIKYRGE</sequence>
<protein>
    <submittedName>
        <fullName evidence="1">Transferase family hexapeptide repeat protein</fullName>
    </submittedName>
</protein>
<reference evidence="1 2" key="1">
    <citation type="submission" date="2019-06" db="EMBL/GenBank/DDBJ databases">
        <title>Sorghum-associated microbial communities from plants grown in Nebraska, USA.</title>
        <authorList>
            <person name="Schachtman D."/>
        </authorList>
    </citation>
    <scope>NUCLEOTIDE SEQUENCE [LARGE SCALE GENOMIC DNA]</scope>
    <source>
        <strain evidence="1 2">1225</strain>
    </source>
</reference>
<comment type="caution">
    <text evidence="1">The sequence shown here is derived from an EMBL/GenBank/DDBJ whole genome shotgun (WGS) entry which is preliminary data.</text>
</comment>
<dbReference type="RefSeq" id="WP_246690755.1">
    <property type="nucleotide sequence ID" value="NZ_VIWP01000003.1"/>
</dbReference>
<dbReference type="SUPFAM" id="SSF51161">
    <property type="entry name" value="Trimeric LpxA-like enzymes"/>
    <property type="match status" value="1"/>
</dbReference>
<dbReference type="GO" id="GO:0016740">
    <property type="term" value="F:transferase activity"/>
    <property type="evidence" value="ECO:0007669"/>
    <property type="project" value="UniProtKB-KW"/>
</dbReference>
<evidence type="ECO:0000313" key="1">
    <source>
        <dbReference type="EMBL" id="TWF54524.1"/>
    </source>
</evidence>
<dbReference type="Pfam" id="PF00132">
    <property type="entry name" value="Hexapep"/>
    <property type="match status" value="1"/>
</dbReference>
<dbReference type="PANTHER" id="PTHR23416">
    <property type="entry name" value="SIALIC ACID SYNTHASE-RELATED"/>
    <property type="match status" value="1"/>
</dbReference>
<name>A0A561QVW9_9HYPH</name>
<keyword evidence="2" id="KW-1185">Reference proteome</keyword>
<dbReference type="PANTHER" id="PTHR23416:SF78">
    <property type="entry name" value="LIPOPOLYSACCHARIDE BIOSYNTHESIS O-ACETYL TRANSFERASE WBBJ-RELATED"/>
    <property type="match status" value="1"/>
</dbReference>
<dbReference type="InterPro" id="IPR001451">
    <property type="entry name" value="Hexapep"/>
</dbReference>
<dbReference type="InterPro" id="IPR011004">
    <property type="entry name" value="Trimer_LpxA-like_sf"/>
</dbReference>
<proteinExistence type="predicted"/>
<dbReference type="InterPro" id="IPR051159">
    <property type="entry name" value="Hexapeptide_acetyltransf"/>
</dbReference>
<keyword evidence="1" id="KW-0808">Transferase</keyword>
<dbReference type="Proteomes" id="UP000320653">
    <property type="component" value="Unassembled WGS sequence"/>
</dbReference>
<organism evidence="1 2">
    <name type="scientific">Neorhizobium alkalisoli</name>
    <dbReference type="NCBI Taxonomy" id="528178"/>
    <lineage>
        <taxon>Bacteria</taxon>
        <taxon>Pseudomonadati</taxon>
        <taxon>Pseudomonadota</taxon>
        <taxon>Alphaproteobacteria</taxon>
        <taxon>Hyphomicrobiales</taxon>
        <taxon>Rhizobiaceae</taxon>
        <taxon>Rhizobium/Agrobacterium group</taxon>
        <taxon>Neorhizobium</taxon>
    </lineage>
</organism>
<dbReference type="EMBL" id="VIWP01000003">
    <property type="protein sequence ID" value="TWF54524.1"/>
    <property type="molecule type" value="Genomic_DNA"/>
</dbReference>